<reference evidence="1 2" key="1">
    <citation type="submission" date="2022-06" db="EMBL/GenBank/DDBJ databases">
        <title>Genomic Encyclopedia of Archaeal and Bacterial Type Strains, Phase II (KMG-II): from individual species to whole genera.</title>
        <authorList>
            <person name="Goeker M."/>
        </authorList>
    </citation>
    <scope>NUCLEOTIDE SEQUENCE [LARGE SCALE GENOMIC DNA]</scope>
    <source>
        <strain evidence="1 2">DSM 45037</strain>
    </source>
</reference>
<accession>A0ABT1GWV3</accession>
<organism evidence="1 2">
    <name type="scientific">Williamsia serinedens</name>
    <dbReference type="NCBI Taxonomy" id="391736"/>
    <lineage>
        <taxon>Bacteria</taxon>
        <taxon>Bacillati</taxon>
        <taxon>Actinomycetota</taxon>
        <taxon>Actinomycetes</taxon>
        <taxon>Mycobacteriales</taxon>
        <taxon>Nocardiaceae</taxon>
        <taxon>Williamsia</taxon>
    </lineage>
</organism>
<evidence type="ECO:0000313" key="1">
    <source>
        <dbReference type="EMBL" id="MCP2159467.1"/>
    </source>
</evidence>
<dbReference type="PANTHER" id="PTHR33973">
    <property type="entry name" value="OS07G0153300 PROTEIN"/>
    <property type="match status" value="1"/>
</dbReference>
<name>A0ABT1GWV3_9NOCA</name>
<dbReference type="EMBL" id="JAMTCG010000001">
    <property type="protein sequence ID" value="MCP2159467.1"/>
    <property type="molecule type" value="Genomic_DNA"/>
</dbReference>
<gene>
    <name evidence="1" type="ORF">LX12_000631</name>
</gene>
<dbReference type="RefSeq" id="WP_253653035.1">
    <property type="nucleotide sequence ID" value="NZ_BAAAOE010000004.1"/>
</dbReference>
<comment type="caution">
    <text evidence="1">The sequence shown here is derived from an EMBL/GenBank/DDBJ whole genome shotgun (WGS) entry which is preliminary data.</text>
</comment>
<proteinExistence type="predicted"/>
<evidence type="ECO:0008006" key="3">
    <source>
        <dbReference type="Google" id="ProtNLM"/>
    </source>
</evidence>
<dbReference type="PANTHER" id="PTHR33973:SF4">
    <property type="entry name" value="OS07G0153300 PROTEIN"/>
    <property type="match status" value="1"/>
</dbReference>
<evidence type="ECO:0000313" key="2">
    <source>
        <dbReference type="Proteomes" id="UP001205740"/>
    </source>
</evidence>
<dbReference type="InterPro" id="IPR010775">
    <property type="entry name" value="DUF1365"/>
</dbReference>
<dbReference type="Pfam" id="PF07103">
    <property type="entry name" value="DUF1365"/>
    <property type="match status" value="1"/>
</dbReference>
<keyword evidence="2" id="KW-1185">Reference proteome</keyword>
<dbReference type="Proteomes" id="UP001205740">
    <property type="component" value="Unassembled WGS sequence"/>
</dbReference>
<protein>
    <recommendedName>
        <fullName evidence="3">DUF1365 domain-containing protein</fullName>
    </recommendedName>
</protein>
<sequence>MTTRPVLPRLPALVVGEVAHERRSPVRHRFSHRAYQWLIDLDDPPRPPALLRPFADFRAADHIGRDDGGGPAGIRANVERFLTAQGVHLPAGSRILMLANARVLGYVFDPLSVFWCLGPDGSVVCLVAEVHNTYGERTAYLLHPDAHGTVETEKTFYVSPFNDVSGTYRMRFVLRDDAVAVSIRLDRDGHAPFHASFTGAPRPATPRRLLRAVITMPVMPQRARTLITVHGVWLWLRRLPVVPRPVHTPAQEIQR</sequence>